<proteinExistence type="predicted"/>
<accession>A0ACB6G4J2</accession>
<dbReference type="Proteomes" id="UP000293547">
    <property type="component" value="Unassembled WGS sequence"/>
</dbReference>
<evidence type="ECO:0000313" key="2">
    <source>
        <dbReference type="Proteomes" id="UP000293547"/>
    </source>
</evidence>
<name>A0ACB6G4J2_9PLEO</name>
<comment type="caution">
    <text evidence="1">The sequence shown here is derived from an EMBL/GenBank/DDBJ whole genome shotgun (WGS) entry which is preliminary data.</text>
</comment>
<evidence type="ECO:0000313" key="1">
    <source>
        <dbReference type="EMBL" id="KAB2111680.1"/>
    </source>
</evidence>
<protein>
    <submittedName>
        <fullName evidence="1">Uncharacterized protein</fullName>
    </submittedName>
</protein>
<organism evidence="1 2">
    <name type="scientific">Alternaria gaisen</name>
    <dbReference type="NCBI Taxonomy" id="167740"/>
    <lineage>
        <taxon>Eukaryota</taxon>
        <taxon>Fungi</taxon>
        <taxon>Dikarya</taxon>
        <taxon>Ascomycota</taxon>
        <taxon>Pezizomycotina</taxon>
        <taxon>Dothideomycetes</taxon>
        <taxon>Pleosporomycetidae</taxon>
        <taxon>Pleosporales</taxon>
        <taxon>Pleosporineae</taxon>
        <taxon>Pleosporaceae</taxon>
        <taxon>Alternaria</taxon>
        <taxon>Alternaria sect. Alternaria</taxon>
    </lineage>
</organism>
<keyword evidence="2" id="KW-1185">Reference proteome</keyword>
<dbReference type="EMBL" id="PDWZ02000001">
    <property type="protein sequence ID" value="KAB2111680.1"/>
    <property type="molecule type" value="Genomic_DNA"/>
</dbReference>
<sequence length="285" mass="30899">MLRLRTSELTLIPDDIDETFRRMALRQRIRLRTNPPPGRPAQPGRPILRPGPQRLTRDAVTALGSIPILQPQVAAITSAEEEFLEDAYQEVTPATEHAVGERPVSPRSQRNTPLRIDPIQPPASPASPVQSLPSPALSLPSPESPPRRSLHGVLPFRFGRSRRPSTTQSQPNTVVSVARTPTRSPLGHARLDSTRASSIGDTSNSSTISPAGDSTESSTGLRGGGRARDVREPPNAPSPLHHMLRLSSPEHEEPSGDPTKSPTTPLEDQPTLYLEGPFLETTTTQ</sequence>
<gene>
    <name evidence="1" type="ORF">AG0111_0g1614</name>
</gene>
<reference evidence="1 2" key="1">
    <citation type="journal article" date="2019" name="bioRxiv">
        <title>Genomics, evolutionary history and diagnostics of the Alternaria alternata species group including apple and Asian pear pathotypes.</title>
        <authorList>
            <person name="Armitage A.D."/>
            <person name="Cockerton H.M."/>
            <person name="Sreenivasaprasad S."/>
            <person name="Woodhall J.W."/>
            <person name="Lane C.R."/>
            <person name="Harrison R.J."/>
            <person name="Clarkson J.P."/>
        </authorList>
    </citation>
    <scope>NUCLEOTIDE SEQUENCE [LARGE SCALE GENOMIC DNA]</scope>
    <source>
        <strain evidence="1 2">FERA 650</strain>
    </source>
</reference>